<dbReference type="SUPFAM" id="SSF81452">
    <property type="entry name" value="Cytochrome c oxidase subunit III-like"/>
    <property type="match status" value="1"/>
</dbReference>
<keyword evidence="6" id="KW-1003">Cell membrane</keyword>
<comment type="caution">
    <text evidence="21">The sequence shown here is derived from an EMBL/GenBank/DDBJ whole genome shotgun (WGS) entry which is preliminary data.</text>
</comment>
<protein>
    <recommendedName>
        <fullName evidence="4">Cytochrome bo(3) ubiquinol oxidase subunit 3</fullName>
    </recommendedName>
    <alternativeName>
        <fullName evidence="15">Cytochrome o ubiquinol oxidase subunit 3</fullName>
    </alternativeName>
    <alternativeName>
        <fullName evidence="13">Oxidase bo(3) subunit 3</fullName>
    </alternativeName>
    <alternativeName>
        <fullName evidence="16">Ubiquinol oxidase polypeptide III</fullName>
    </alternativeName>
    <alternativeName>
        <fullName evidence="14">Ubiquinol oxidase subunit 3</fullName>
    </alternativeName>
</protein>
<dbReference type="EMBL" id="QETA01000001">
    <property type="protein sequence ID" value="PWF24634.1"/>
    <property type="molecule type" value="Genomic_DNA"/>
</dbReference>
<evidence type="ECO:0000256" key="10">
    <source>
        <dbReference type="ARBA" id="ARBA00023002"/>
    </source>
</evidence>
<name>A0A2V1K046_9BURK</name>
<feature type="domain" description="Heme-copper oxidase subunit III family profile" evidence="20">
    <location>
        <begin position="34"/>
        <end position="212"/>
    </location>
</feature>
<dbReference type="InterPro" id="IPR024791">
    <property type="entry name" value="Cyt_c/ubiquinol_Oxase_su3"/>
</dbReference>
<dbReference type="AlphaFoldDB" id="A0A2V1K046"/>
<keyword evidence="7 17" id="KW-0812">Transmembrane</keyword>
<dbReference type="Proteomes" id="UP000245212">
    <property type="component" value="Unassembled WGS sequence"/>
</dbReference>
<organism evidence="21 22">
    <name type="scientific">Corticimicrobacter populi</name>
    <dbReference type="NCBI Taxonomy" id="2175229"/>
    <lineage>
        <taxon>Bacteria</taxon>
        <taxon>Pseudomonadati</taxon>
        <taxon>Pseudomonadota</taxon>
        <taxon>Betaproteobacteria</taxon>
        <taxon>Burkholderiales</taxon>
        <taxon>Alcaligenaceae</taxon>
        <taxon>Corticimicrobacter</taxon>
    </lineage>
</organism>
<evidence type="ECO:0000256" key="5">
    <source>
        <dbReference type="ARBA" id="ARBA00022448"/>
    </source>
</evidence>
<comment type="subunit">
    <text evidence="3">Heterooctamer of two A chains, two B chains, two C chains and two D chains.</text>
</comment>
<evidence type="ECO:0000256" key="6">
    <source>
        <dbReference type="ARBA" id="ARBA00022475"/>
    </source>
</evidence>
<keyword evidence="22" id="KW-1185">Reference proteome</keyword>
<comment type="subcellular location">
    <subcellularLocation>
        <location evidence="1 17">Cell membrane</location>
        <topology evidence="1 17">Multi-pass membrane protein</topology>
    </subcellularLocation>
</comment>
<feature type="compositionally biased region" description="Polar residues" evidence="18">
    <location>
        <begin position="1"/>
        <end position="15"/>
    </location>
</feature>
<evidence type="ECO:0000256" key="18">
    <source>
        <dbReference type="SAM" id="MobiDB-lite"/>
    </source>
</evidence>
<dbReference type="InterPro" id="IPR014206">
    <property type="entry name" value="Cyt_c_ubiqinol_oxidase_su3"/>
</dbReference>
<keyword evidence="11 19" id="KW-0472">Membrane</keyword>
<evidence type="ECO:0000256" key="3">
    <source>
        <dbReference type="ARBA" id="ARBA00011700"/>
    </source>
</evidence>
<dbReference type="FunFam" id="1.20.120.80:FF:000001">
    <property type="entry name" value="Cytochrome (Ubi)quinol oxidase subunit III"/>
    <property type="match status" value="1"/>
</dbReference>
<evidence type="ECO:0000256" key="4">
    <source>
        <dbReference type="ARBA" id="ARBA00014687"/>
    </source>
</evidence>
<dbReference type="RefSeq" id="WP_109060039.1">
    <property type="nucleotide sequence ID" value="NZ_QETA01000001.1"/>
</dbReference>
<dbReference type="InterPro" id="IPR013833">
    <property type="entry name" value="Cyt_c_oxidase_su3_a-hlx"/>
</dbReference>
<evidence type="ECO:0000256" key="8">
    <source>
        <dbReference type="ARBA" id="ARBA00022982"/>
    </source>
</evidence>
<keyword evidence="9 19" id="KW-1133">Transmembrane helix</keyword>
<evidence type="ECO:0000256" key="7">
    <source>
        <dbReference type="ARBA" id="ARBA00022692"/>
    </source>
</evidence>
<evidence type="ECO:0000256" key="12">
    <source>
        <dbReference type="ARBA" id="ARBA00025694"/>
    </source>
</evidence>
<keyword evidence="5" id="KW-0813">Transport</keyword>
<evidence type="ECO:0000256" key="16">
    <source>
        <dbReference type="ARBA" id="ARBA00032717"/>
    </source>
</evidence>
<dbReference type="GO" id="GO:0019646">
    <property type="term" value="P:aerobic electron transport chain"/>
    <property type="evidence" value="ECO:0007669"/>
    <property type="project" value="InterPro"/>
</dbReference>
<feature type="region of interest" description="Disordered" evidence="18">
    <location>
        <begin position="1"/>
        <end position="26"/>
    </location>
</feature>
<reference evidence="22" key="1">
    <citation type="submission" date="2018-05" db="EMBL/GenBank/DDBJ databases">
        <authorList>
            <person name="Li Y."/>
        </authorList>
    </citation>
    <scope>NUCLEOTIDE SEQUENCE [LARGE SCALE GENOMIC DNA]</scope>
    <source>
        <strain evidence="22">3d-2-2</strain>
    </source>
</reference>
<keyword evidence="10" id="KW-0560">Oxidoreductase</keyword>
<dbReference type="PROSITE" id="PS50253">
    <property type="entry name" value="COX3"/>
    <property type="match status" value="1"/>
</dbReference>
<evidence type="ECO:0000256" key="13">
    <source>
        <dbReference type="ARBA" id="ARBA00030072"/>
    </source>
</evidence>
<evidence type="ECO:0000259" key="20">
    <source>
        <dbReference type="PROSITE" id="PS50253"/>
    </source>
</evidence>
<feature type="transmembrane region" description="Helical" evidence="19">
    <location>
        <begin position="191"/>
        <end position="211"/>
    </location>
</feature>
<dbReference type="InterPro" id="IPR035973">
    <property type="entry name" value="Cyt_c_oxidase_su3-like_sf"/>
</dbReference>
<sequence>MSSQTLHHSAATPASGQEHGHDHEHHDSGSTSVFGFWIYLMSDCVLFGTLFAVFAVLSNAFAGGPTSVELFGQQLPFVLTETFVLLFSSITYGFAMLAMHRNDRSGVLKWLCVTFVLGATFICMELYEFHHLIENGNGPSRSAYLSAFFTLVGTHGAHVFSGLIWMAVMIHQVSSRGLTASNQTRLNCLSIFWHFLDVVWICVFTVVYLMGVL</sequence>
<dbReference type="GO" id="GO:0009486">
    <property type="term" value="F:cytochrome bo3 ubiquinol oxidase activity"/>
    <property type="evidence" value="ECO:0007669"/>
    <property type="project" value="InterPro"/>
</dbReference>
<evidence type="ECO:0000256" key="9">
    <source>
        <dbReference type="ARBA" id="ARBA00022989"/>
    </source>
</evidence>
<evidence type="ECO:0000256" key="15">
    <source>
        <dbReference type="ARBA" id="ARBA00032189"/>
    </source>
</evidence>
<dbReference type="CDD" id="cd02863">
    <property type="entry name" value="Ubiquinol_oxidase_III"/>
    <property type="match status" value="1"/>
</dbReference>
<keyword evidence="8" id="KW-0249">Electron transport</keyword>
<gene>
    <name evidence="21" type="primary">cyoC</name>
    <name evidence="21" type="ORF">DD235_00050</name>
</gene>
<dbReference type="GO" id="GO:0004129">
    <property type="term" value="F:cytochrome-c oxidase activity"/>
    <property type="evidence" value="ECO:0007669"/>
    <property type="project" value="InterPro"/>
</dbReference>
<comment type="function">
    <text evidence="12">Cytochrome bo(3) ubiquinol terminal oxidase is the component of the aerobic respiratory chain of E.coli that predominates when cells are grown at high aeration. Has proton pump activity across the membrane in addition to electron transfer, pumping 2 protons/electron.</text>
</comment>
<feature type="transmembrane region" description="Helical" evidence="19">
    <location>
        <begin position="77"/>
        <end position="95"/>
    </location>
</feature>
<feature type="transmembrane region" description="Helical" evidence="19">
    <location>
        <begin position="107"/>
        <end position="127"/>
    </location>
</feature>
<dbReference type="NCBIfam" id="TIGR02842">
    <property type="entry name" value="CyoC"/>
    <property type="match status" value="1"/>
</dbReference>
<comment type="similarity">
    <text evidence="2 17">Belongs to the cytochrome c oxidase subunit 3 family.</text>
</comment>
<dbReference type="InterPro" id="IPR000298">
    <property type="entry name" value="Cyt_c_oxidase-like_su3"/>
</dbReference>
<evidence type="ECO:0000313" key="22">
    <source>
        <dbReference type="Proteomes" id="UP000245212"/>
    </source>
</evidence>
<feature type="transmembrane region" description="Helical" evidence="19">
    <location>
        <begin position="36"/>
        <end position="57"/>
    </location>
</feature>
<evidence type="ECO:0000313" key="21">
    <source>
        <dbReference type="EMBL" id="PWF24634.1"/>
    </source>
</evidence>
<evidence type="ECO:0000256" key="14">
    <source>
        <dbReference type="ARBA" id="ARBA00031884"/>
    </source>
</evidence>
<accession>A0A2V1K046</accession>
<evidence type="ECO:0000256" key="17">
    <source>
        <dbReference type="RuleBase" id="RU003376"/>
    </source>
</evidence>
<proteinExistence type="inferred from homology"/>
<dbReference type="PANTHER" id="PTHR11403">
    <property type="entry name" value="CYTOCHROME C OXIDASE SUBUNIT III"/>
    <property type="match status" value="1"/>
</dbReference>
<feature type="transmembrane region" description="Helical" evidence="19">
    <location>
        <begin position="147"/>
        <end position="170"/>
    </location>
</feature>
<dbReference type="Gene3D" id="1.20.120.80">
    <property type="entry name" value="Cytochrome c oxidase, subunit III, four-helix bundle"/>
    <property type="match status" value="1"/>
</dbReference>
<evidence type="ECO:0000256" key="1">
    <source>
        <dbReference type="ARBA" id="ARBA00004651"/>
    </source>
</evidence>
<evidence type="ECO:0000256" key="2">
    <source>
        <dbReference type="ARBA" id="ARBA00010581"/>
    </source>
</evidence>
<dbReference type="PANTHER" id="PTHR11403:SF2">
    <property type="entry name" value="CYTOCHROME BO(3) UBIQUINOL OXIDASE SUBUNIT 3"/>
    <property type="match status" value="1"/>
</dbReference>
<dbReference type="InterPro" id="IPR033946">
    <property type="entry name" value="Ubiquinol_oxase_su3_dom"/>
</dbReference>
<evidence type="ECO:0000256" key="11">
    <source>
        <dbReference type="ARBA" id="ARBA00023136"/>
    </source>
</evidence>
<dbReference type="Pfam" id="PF00510">
    <property type="entry name" value="COX3"/>
    <property type="match status" value="1"/>
</dbReference>
<evidence type="ECO:0000256" key="19">
    <source>
        <dbReference type="SAM" id="Phobius"/>
    </source>
</evidence>
<dbReference type="GO" id="GO:0005886">
    <property type="term" value="C:plasma membrane"/>
    <property type="evidence" value="ECO:0007669"/>
    <property type="project" value="UniProtKB-SubCell"/>
</dbReference>